<accession>A0A921Z9P9</accession>
<protein>
    <recommendedName>
        <fullName evidence="4">Peptidoglycan binding-like domain-containing protein</fullName>
    </recommendedName>
</protein>
<dbReference type="GO" id="GO:0005615">
    <property type="term" value="C:extracellular space"/>
    <property type="evidence" value="ECO:0007669"/>
    <property type="project" value="TreeGrafter"/>
</dbReference>
<dbReference type="EMBL" id="JH668429">
    <property type="protein sequence ID" value="KAG6452791.1"/>
    <property type="molecule type" value="Genomic_DNA"/>
</dbReference>
<dbReference type="PANTHER" id="PTHR10201">
    <property type="entry name" value="MATRIX METALLOPROTEINASE"/>
    <property type="match status" value="1"/>
</dbReference>
<dbReference type="GO" id="GO:0030574">
    <property type="term" value="P:collagen catabolic process"/>
    <property type="evidence" value="ECO:0007669"/>
    <property type="project" value="TreeGrafter"/>
</dbReference>
<reference evidence="2" key="1">
    <citation type="journal article" date="2016" name="Insect Biochem. Mol. Biol.">
        <title>Multifaceted biological insights from a draft genome sequence of the tobacco hornworm moth, Manduca sexta.</title>
        <authorList>
            <person name="Kanost M.R."/>
            <person name="Arrese E.L."/>
            <person name="Cao X."/>
            <person name="Chen Y.R."/>
            <person name="Chellapilla S."/>
            <person name="Goldsmith M.R."/>
            <person name="Grosse-Wilde E."/>
            <person name="Heckel D.G."/>
            <person name="Herndon N."/>
            <person name="Jiang H."/>
            <person name="Papanicolaou A."/>
            <person name="Qu J."/>
            <person name="Soulages J.L."/>
            <person name="Vogel H."/>
            <person name="Walters J."/>
            <person name="Waterhouse R.M."/>
            <person name="Ahn S.J."/>
            <person name="Almeida F.C."/>
            <person name="An C."/>
            <person name="Aqrawi P."/>
            <person name="Bretschneider A."/>
            <person name="Bryant W.B."/>
            <person name="Bucks S."/>
            <person name="Chao H."/>
            <person name="Chevignon G."/>
            <person name="Christen J.M."/>
            <person name="Clarke D.F."/>
            <person name="Dittmer N.T."/>
            <person name="Ferguson L.C.F."/>
            <person name="Garavelou S."/>
            <person name="Gordon K.H.J."/>
            <person name="Gunaratna R.T."/>
            <person name="Han Y."/>
            <person name="Hauser F."/>
            <person name="He Y."/>
            <person name="Heidel-Fischer H."/>
            <person name="Hirsh A."/>
            <person name="Hu Y."/>
            <person name="Jiang H."/>
            <person name="Kalra D."/>
            <person name="Klinner C."/>
            <person name="Konig C."/>
            <person name="Kovar C."/>
            <person name="Kroll A.R."/>
            <person name="Kuwar S.S."/>
            <person name="Lee S.L."/>
            <person name="Lehman R."/>
            <person name="Li K."/>
            <person name="Li Z."/>
            <person name="Liang H."/>
            <person name="Lovelace S."/>
            <person name="Lu Z."/>
            <person name="Mansfield J.H."/>
            <person name="McCulloch K.J."/>
            <person name="Mathew T."/>
            <person name="Morton B."/>
            <person name="Muzny D.M."/>
            <person name="Neunemann D."/>
            <person name="Ongeri F."/>
            <person name="Pauchet Y."/>
            <person name="Pu L.L."/>
            <person name="Pyrousis I."/>
            <person name="Rao X.J."/>
            <person name="Redding A."/>
            <person name="Roesel C."/>
            <person name="Sanchez-Gracia A."/>
            <person name="Schaack S."/>
            <person name="Shukla A."/>
            <person name="Tetreau G."/>
            <person name="Wang Y."/>
            <person name="Xiong G.H."/>
            <person name="Traut W."/>
            <person name="Walsh T.K."/>
            <person name="Worley K.C."/>
            <person name="Wu D."/>
            <person name="Wu W."/>
            <person name="Wu Y.Q."/>
            <person name="Zhang X."/>
            <person name="Zou Z."/>
            <person name="Zucker H."/>
            <person name="Briscoe A.D."/>
            <person name="Burmester T."/>
            <person name="Clem R.J."/>
            <person name="Feyereisen R."/>
            <person name="Grimmelikhuijzen C.J.P."/>
            <person name="Hamodrakas S.J."/>
            <person name="Hansson B.S."/>
            <person name="Huguet E."/>
            <person name="Jermiin L.S."/>
            <person name="Lan Q."/>
            <person name="Lehman H.K."/>
            <person name="Lorenzen M."/>
            <person name="Merzendorfer H."/>
            <person name="Michalopoulos I."/>
            <person name="Morton D.B."/>
            <person name="Muthukrishnan S."/>
            <person name="Oakeshott J.G."/>
            <person name="Palmer W."/>
            <person name="Park Y."/>
            <person name="Passarelli A.L."/>
            <person name="Rozas J."/>
            <person name="Schwartz L.M."/>
            <person name="Smith W."/>
            <person name="Southgate A."/>
            <person name="Vilcinskas A."/>
            <person name="Vogt R."/>
            <person name="Wang P."/>
            <person name="Werren J."/>
            <person name="Yu X.Q."/>
            <person name="Zhou J.J."/>
            <person name="Brown S.J."/>
            <person name="Scherer S.E."/>
            <person name="Richards S."/>
            <person name="Blissard G.W."/>
        </authorList>
    </citation>
    <scope>NUCLEOTIDE SEQUENCE</scope>
</reference>
<dbReference type="EMBL" id="JH668429">
    <property type="protein sequence ID" value="KAG6452792.1"/>
    <property type="molecule type" value="Genomic_DNA"/>
</dbReference>
<organism evidence="2 3">
    <name type="scientific">Manduca sexta</name>
    <name type="common">Tobacco hawkmoth</name>
    <name type="synonym">Tobacco hornworm</name>
    <dbReference type="NCBI Taxonomy" id="7130"/>
    <lineage>
        <taxon>Eukaryota</taxon>
        <taxon>Metazoa</taxon>
        <taxon>Ecdysozoa</taxon>
        <taxon>Arthropoda</taxon>
        <taxon>Hexapoda</taxon>
        <taxon>Insecta</taxon>
        <taxon>Pterygota</taxon>
        <taxon>Neoptera</taxon>
        <taxon>Endopterygota</taxon>
        <taxon>Lepidoptera</taxon>
        <taxon>Glossata</taxon>
        <taxon>Ditrysia</taxon>
        <taxon>Bombycoidea</taxon>
        <taxon>Sphingidae</taxon>
        <taxon>Sphinginae</taxon>
        <taxon>Sphingini</taxon>
        <taxon>Manduca</taxon>
    </lineage>
</organism>
<dbReference type="PANTHER" id="PTHR10201:SF308">
    <property type="entry name" value="MATRIX METALLOPROTEINASE 2"/>
    <property type="match status" value="1"/>
</dbReference>
<name>A0A921Z9P9_MANSE</name>
<feature type="region of interest" description="Disordered" evidence="1">
    <location>
        <begin position="91"/>
        <end position="131"/>
    </location>
</feature>
<sequence>MANLLMGNSVQSYEDDFRIAIKTLQEFGGIAVTGELDEATKKLMKQKRCGRPDREEWESENGHRKKRFAVQGEKWKYTNLTWSELASHPTPWAPVTTRGPAALCPPPPPAPPSSVHAPQPHKLVGSQNVKRGEASVGYGGARRRVRRAAGCWSSAAATLRYVHVYFPKNFPRR</sequence>
<dbReference type="GO" id="GO:0030198">
    <property type="term" value="P:extracellular matrix organization"/>
    <property type="evidence" value="ECO:0007669"/>
    <property type="project" value="TreeGrafter"/>
</dbReference>
<gene>
    <name evidence="2" type="ORF">O3G_MSEX007808</name>
</gene>
<evidence type="ECO:0000313" key="2">
    <source>
        <dbReference type="EMBL" id="KAG6452792.1"/>
    </source>
</evidence>
<evidence type="ECO:0000256" key="1">
    <source>
        <dbReference type="SAM" id="MobiDB-lite"/>
    </source>
</evidence>
<reference evidence="2" key="2">
    <citation type="submission" date="2020-12" db="EMBL/GenBank/DDBJ databases">
        <authorList>
            <person name="Kanost M."/>
        </authorList>
    </citation>
    <scope>NUCLEOTIDE SEQUENCE</scope>
</reference>
<dbReference type="AlphaFoldDB" id="A0A921Z9P9"/>
<dbReference type="GO" id="GO:0004222">
    <property type="term" value="F:metalloendopeptidase activity"/>
    <property type="evidence" value="ECO:0007669"/>
    <property type="project" value="TreeGrafter"/>
</dbReference>
<comment type="caution">
    <text evidence="2">The sequence shown here is derived from an EMBL/GenBank/DDBJ whole genome shotgun (WGS) entry which is preliminary data.</text>
</comment>
<dbReference type="Proteomes" id="UP000791440">
    <property type="component" value="Unassembled WGS sequence"/>
</dbReference>
<feature type="compositionally biased region" description="Pro residues" evidence="1">
    <location>
        <begin position="103"/>
        <end position="112"/>
    </location>
</feature>
<evidence type="ECO:0000313" key="3">
    <source>
        <dbReference type="Proteomes" id="UP000791440"/>
    </source>
</evidence>
<keyword evidence="3" id="KW-1185">Reference proteome</keyword>
<evidence type="ECO:0008006" key="4">
    <source>
        <dbReference type="Google" id="ProtNLM"/>
    </source>
</evidence>
<proteinExistence type="predicted"/>